<dbReference type="GeneTree" id="ENSGT00940000160958"/>
<dbReference type="GO" id="GO:0005737">
    <property type="term" value="C:cytoplasm"/>
    <property type="evidence" value="ECO:0007669"/>
    <property type="project" value="UniProtKB-SubCell"/>
</dbReference>
<dbReference type="InterPro" id="IPR047170">
    <property type="entry name" value="PTN12/18/22"/>
</dbReference>
<feature type="region of interest" description="Disordered" evidence="8">
    <location>
        <begin position="580"/>
        <end position="602"/>
    </location>
</feature>
<evidence type="ECO:0000313" key="11">
    <source>
        <dbReference type="Ensembl" id="ENSLLEP00000006668.1"/>
    </source>
</evidence>
<dbReference type="InterPro" id="IPR003595">
    <property type="entry name" value="Tyr_Pase_cat"/>
</dbReference>
<evidence type="ECO:0000313" key="12">
    <source>
        <dbReference type="Proteomes" id="UP000694569"/>
    </source>
</evidence>
<dbReference type="SMART" id="SM00404">
    <property type="entry name" value="PTPc_motif"/>
    <property type="match status" value="1"/>
</dbReference>
<dbReference type="GO" id="GO:0004726">
    <property type="term" value="F:non-membrane spanning protein tyrosine phosphatase activity"/>
    <property type="evidence" value="ECO:0007669"/>
    <property type="project" value="InterPro"/>
</dbReference>
<evidence type="ECO:0000256" key="7">
    <source>
        <dbReference type="ARBA" id="ARBA00034734"/>
    </source>
</evidence>
<dbReference type="FunFam" id="3.90.190.10:FF:000045">
    <property type="entry name" value="Tyrosine-protein phosphatase non-receptor type 12"/>
    <property type="match status" value="1"/>
</dbReference>
<evidence type="ECO:0000256" key="5">
    <source>
        <dbReference type="ARBA" id="ARBA00022801"/>
    </source>
</evidence>
<dbReference type="GO" id="GO:0005634">
    <property type="term" value="C:nucleus"/>
    <property type="evidence" value="ECO:0007669"/>
    <property type="project" value="TreeGrafter"/>
</dbReference>
<feature type="compositionally biased region" description="Polar residues" evidence="8">
    <location>
        <begin position="737"/>
        <end position="754"/>
    </location>
</feature>
<dbReference type="InterPro" id="IPR029021">
    <property type="entry name" value="Prot-tyrosine_phosphatase-like"/>
</dbReference>
<proteinExistence type="inferred from homology"/>
<dbReference type="AlphaFoldDB" id="A0A8C5LZP4"/>
<dbReference type="Pfam" id="PF00102">
    <property type="entry name" value="Y_phosphatase"/>
    <property type="match status" value="1"/>
</dbReference>
<dbReference type="PRINTS" id="PR00700">
    <property type="entry name" value="PRTYPHPHTASE"/>
</dbReference>
<sequence length="782" mass="89051">MEQREVLQRYIQCFQKKTEKPEDFARDFLNLKRQSAKYKSDRNYSTKVAEQPENVKKNRYKDILPFDHSRVELSLITSDEDEDYINANFIKGVYYPKAYIATQGPLPSTTIDFWRMIWEYNVQVIVNACMEFEMGKKKCERYWVEVGSEGLKCGPFSVQCSDEEKKTDYVIRNLLVTYENEIRVVHQFHYKNWPDHDVPSSVDHILDLINDIRLVQEDDSPPICIHCSAGCGRTGVLCAIDYTWRLLKDKIIPMNFSVHGIIQEMRTQRSSFVQTKEQYELVYNAVIQLFKTELDRINEFQVPTEHQVPTDHFPISEALHSNSILINPSYDFTDWDRIPHSLSHSTAQEGSFQCSSTIHNQTVKPHNGLENVSPLNILDGYNQQADSIRLLWDEPLPNTGPCAQHAPHFGNIPSDELQAKSKKEDINYRSHLPLIRTKSTPFELRQHRHSFMPEQVSHSTFMDFQLSKNVNNPFRENGQLCQNRGAVLSGSLGNISNVPSAHVYVRLTEDPYFSASSSSDLDSPKFADFCVEDTYPDVTKQPIANKLSLELPFLDSSSIASNHQLECRSVTSASNNFISKESTASSSNFEEESPPPLPERTPESFIVANEHEEQPMVIPPKPEPLPLNGKIGTSLEWGGVSQCKVEDSKLMVRSKSVKVRSFRMEKIKNRTPSPPPIPERTEESFIIASDIADQQSYISETPGPSPVMDAESIHLAASSEPETKMTRKKSTKFLRNAKTNTGTSAKPSEPSQSKMLSFLQFGFGRRFAKPKGPRNPPPTWNL</sequence>
<comment type="similarity">
    <text evidence="7">Belongs to the protein-tyrosine phosphatase family. Non-receptor class 4 subfamily.</text>
</comment>
<dbReference type="PANTHER" id="PTHR45983">
    <property type="entry name" value="TYROSINE PHOSPHATSE N18, PUTATIVE-RELATED"/>
    <property type="match status" value="1"/>
</dbReference>
<dbReference type="OrthoDB" id="10253954at2759"/>
<dbReference type="PANTHER" id="PTHR45983:SF1">
    <property type="entry name" value="TYROSINE-PROTEIN PHOSPHATASE NON-RECEPTOR TYPE 22"/>
    <property type="match status" value="1"/>
</dbReference>
<keyword evidence="12" id="KW-1185">Reference proteome</keyword>
<dbReference type="Gene3D" id="3.90.190.10">
    <property type="entry name" value="Protein tyrosine phosphatase superfamily"/>
    <property type="match status" value="1"/>
</dbReference>
<evidence type="ECO:0000256" key="4">
    <source>
        <dbReference type="ARBA" id="ARBA00022553"/>
    </source>
</evidence>
<dbReference type="Ensembl" id="ENSLLET00000006940.1">
    <property type="protein sequence ID" value="ENSLLEP00000006668.1"/>
    <property type="gene ID" value="ENSLLEG00000004195.1"/>
</dbReference>
<keyword evidence="5" id="KW-0378">Hydrolase</keyword>
<reference evidence="11" key="2">
    <citation type="submission" date="2025-09" db="UniProtKB">
        <authorList>
            <consortium name="Ensembl"/>
        </authorList>
    </citation>
    <scope>IDENTIFICATION</scope>
</reference>
<evidence type="ECO:0000259" key="10">
    <source>
        <dbReference type="PROSITE" id="PS50056"/>
    </source>
</evidence>
<dbReference type="InterPro" id="IPR016130">
    <property type="entry name" value="Tyr_Pase_AS"/>
</dbReference>
<dbReference type="EC" id="3.1.3.48" evidence="2"/>
<keyword evidence="4" id="KW-0597">Phosphoprotein</keyword>
<feature type="domain" description="Tyrosine specific protein phosphatases" evidence="10">
    <location>
        <begin position="203"/>
        <end position="280"/>
    </location>
</feature>
<dbReference type="PROSITE" id="PS50055">
    <property type="entry name" value="TYR_PHOSPHATASE_PTP"/>
    <property type="match status" value="1"/>
</dbReference>
<dbReference type="InterPro" id="IPR000387">
    <property type="entry name" value="Tyr_Pase_dom"/>
</dbReference>
<dbReference type="PROSITE" id="PS50056">
    <property type="entry name" value="TYR_PHOSPHATASE_2"/>
    <property type="match status" value="1"/>
</dbReference>
<feature type="region of interest" description="Disordered" evidence="8">
    <location>
        <begin position="716"/>
        <end position="754"/>
    </location>
</feature>
<gene>
    <name evidence="11" type="primary">PTPN22</name>
</gene>
<feature type="domain" description="Tyrosine-protein phosphatase" evidence="9">
    <location>
        <begin position="24"/>
        <end position="289"/>
    </location>
</feature>
<organism evidence="11 12">
    <name type="scientific">Leptobrachium leishanense</name>
    <name type="common">Leishan spiny toad</name>
    <dbReference type="NCBI Taxonomy" id="445787"/>
    <lineage>
        <taxon>Eukaryota</taxon>
        <taxon>Metazoa</taxon>
        <taxon>Chordata</taxon>
        <taxon>Craniata</taxon>
        <taxon>Vertebrata</taxon>
        <taxon>Euteleostomi</taxon>
        <taxon>Amphibia</taxon>
        <taxon>Batrachia</taxon>
        <taxon>Anura</taxon>
        <taxon>Pelobatoidea</taxon>
        <taxon>Megophryidae</taxon>
        <taxon>Leptobrachium</taxon>
    </lineage>
</organism>
<dbReference type="GO" id="GO:0050868">
    <property type="term" value="P:negative regulation of T cell activation"/>
    <property type="evidence" value="ECO:0007669"/>
    <property type="project" value="TreeGrafter"/>
</dbReference>
<evidence type="ECO:0000256" key="8">
    <source>
        <dbReference type="SAM" id="MobiDB-lite"/>
    </source>
</evidence>
<evidence type="ECO:0000256" key="1">
    <source>
        <dbReference type="ARBA" id="ARBA00004496"/>
    </source>
</evidence>
<evidence type="ECO:0000259" key="9">
    <source>
        <dbReference type="PROSITE" id="PS50055"/>
    </source>
</evidence>
<evidence type="ECO:0000256" key="3">
    <source>
        <dbReference type="ARBA" id="ARBA00022490"/>
    </source>
</evidence>
<dbReference type="PROSITE" id="PS00383">
    <property type="entry name" value="TYR_PHOSPHATASE_1"/>
    <property type="match status" value="1"/>
</dbReference>
<dbReference type="Proteomes" id="UP000694569">
    <property type="component" value="Unplaced"/>
</dbReference>
<evidence type="ECO:0000256" key="2">
    <source>
        <dbReference type="ARBA" id="ARBA00013064"/>
    </source>
</evidence>
<keyword evidence="3" id="KW-0963">Cytoplasm</keyword>
<dbReference type="InterPro" id="IPR000242">
    <property type="entry name" value="PTP_cat"/>
</dbReference>
<protein>
    <recommendedName>
        <fullName evidence="2">protein-tyrosine-phosphatase</fullName>
        <ecNumber evidence="2">3.1.3.48</ecNumber>
    </recommendedName>
</protein>
<accession>A0A8C5LZP4</accession>
<name>A0A8C5LZP4_9ANUR</name>
<evidence type="ECO:0000256" key="6">
    <source>
        <dbReference type="ARBA" id="ARBA00022912"/>
    </source>
</evidence>
<dbReference type="SUPFAM" id="SSF52799">
    <property type="entry name" value="(Phosphotyrosine protein) phosphatases II"/>
    <property type="match status" value="1"/>
</dbReference>
<keyword evidence="6" id="KW-0904">Protein phosphatase</keyword>
<dbReference type="GO" id="GO:0050852">
    <property type="term" value="P:T cell receptor signaling pathway"/>
    <property type="evidence" value="ECO:0007669"/>
    <property type="project" value="TreeGrafter"/>
</dbReference>
<comment type="subcellular location">
    <subcellularLocation>
        <location evidence="1">Cytoplasm</location>
    </subcellularLocation>
</comment>
<reference evidence="11" key="1">
    <citation type="submission" date="2025-08" db="UniProtKB">
        <authorList>
            <consortium name="Ensembl"/>
        </authorList>
    </citation>
    <scope>IDENTIFICATION</scope>
</reference>
<dbReference type="SMART" id="SM00194">
    <property type="entry name" value="PTPc"/>
    <property type="match status" value="1"/>
</dbReference>